<dbReference type="Gene3D" id="1.10.220.10">
    <property type="entry name" value="Annexin"/>
    <property type="match status" value="2"/>
</dbReference>
<sequence>MTILTRKTLEQRQQLYATYEELEDYSNLTSDIMVKFPKEAANVLTALFSSNAEIYAHSLYWAIRAVDKYAIIDLMCCVDDVKMEDIIEAYNNYCGANADLKSDIKRRFPGQFGKLLGAILEGKRRPSIPGRGNISSSEIGVVAAEECMWIKTIWDPVIRIFSQYSYEELVYFARQHVDITGLTLEQSIRIETAGLYYFRRLLLKILQYAGDPTTHYAGMIQDALLSYDLKKFRSWSSSPNQTLTWILVTRSELDLKTIAQRYKEMTYTNLVDVVNTTVPESFKTIFVKLIQGNNK</sequence>
<comment type="caution">
    <text evidence="1">The sequence shown here is derived from an EMBL/GenBank/DDBJ whole genome shotgun (WGS) entry which is preliminary data.</text>
</comment>
<keyword evidence="2" id="KW-1185">Reference proteome</keyword>
<proteinExistence type="predicted"/>
<dbReference type="SUPFAM" id="SSF47874">
    <property type="entry name" value="Annexin"/>
    <property type="match status" value="1"/>
</dbReference>
<evidence type="ECO:0000313" key="1">
    <source>
        <dbReference type="EMBL" id="ODM99562.1"/>
    </source>
</evidence>
<dbReference type="GO" id="GO:0012506">
    <property type="term" value="C:vesicle membrane"/>
    <property type="evidence" value="ECO:0007669"/>
    <property type="project" value="TreeGrafter"/>
</dbReference>
<protein>
    <submittedName>
        <fullName evidence="1">Annexin A3</fullName>
    </submittedName>
</protein>
<dbReference type="AlphaFoldDB" id="A0A1D2N2S7"/>
<gene>
    <name evidence="1" type="ORF">Ocin01_07133</name>
</gene>
<dbReference type="STRING" id="48709.A0A1D2N2S7"/>
<dbReference type="GO" id="GO:0005509">
    <property type="term" value="F:calcium ion binding"/>
    <property type="evidence" value="ECO:0007669"/>
    <property type="project" value="InterPro"/>
</dbReference>
<dbReference type="PANTHER" id="PTHR10502">
    <property type="entry name" value="ANNEXIN"/>
    <property type="match status" value="1"/>
</dbReference>
<dbReference type="GO" id="GO:0005634">
    <property type="term" value="C:nucleus"/>
    <property type="evidence" value="ECO:0007669"/>
    <property type="project" value="TreeGrafter"/>
</dbReference>
<dbReference type="InterPro" id="IPR037104">
    <property type="entry name" value="Annexin_sf"/>
</dbReference>
<dbReference type="GO" id="GO:0005737">
    <property type="term" value="C:cytoplasm"/>
    <property type="evidence" value="ECO:0007669"/>
    <property type="project" value="TreeGrafter"/>
</dbReference>
<evidence type="ECO:0000313" key="2">
    <source>
        <dbReference type="Proteomes" id="UP000094527"/>
    </source>
</evidence>
<dbReference type="EMBL" id="LJIJ01000271">
    <property type="protein sequence ID" value="ODM99562.1"/>
    <property type="molecule type" value="Genomic_DNA"/>
</dbReference>
<dbReference type="Proteomes" id="UP000094527">
    <property type="component" value="Unassembled WGS sequence"/>
</dbReference>
<dbReference type="GO" id="GO:0001786">
    <property type="term" value="F:phosphatidylserine binding"/>
    <property type="evidence" value="ECO:0007669"/>
    <property type="project" value="TreeGrafter"/>
</dbReference>
<name>A0A1D2N2S7_ORCCI</name>
<dbReference type="GO" id="GO:0005886">
    <property type="term" value="C:plasma membrane"/>
    <property type="evidence" value="ECO:0007669"/>
    <property type="project" value="TreeGrafter"/>
</dbReference>
<accession>A0A1D2N2S7</accession>
<organism evidence="1 2">
    <name type="scientific">Orchesella cincta</name>
    <name type="common">Springtail</name>
    <name type="synonym">Podura cincta</name>
    <dbReference type="NCBI Taxonomy" id="48709"/>
    <lineage>
        <taxon>Eukaryota</taxon>
        <taxon>Metazoa</taxon>
        <taxon>Ecdysozoa</taxon>
        <taxon>Arthropoda</taxon>
        <taxon>Hexapoda</taxon>
        <taxon>Collembola</taxon>
        <taxon>Entomobryomorpha</taxon>
        <taxon>Entomobryoidea</taxon>
        <taxon>Orchesellidae</taxon>
        <taxon>Orchesellinae</taxon>
        <taxon>Orchesella</taxon>
    </lineage>
</organism>
<reference evidence="1 2" key="1">
    <citation type="journal article" date="2016" name="Genome Biol. Evol.">
        <title>Gene Family Evolution Reflects Adaptation to Soil Environmental Stressors in the Genome of the Collembolan Orchesella cincta.</title>
        <authorList>
            <person name="Faddeeva-Vakhrusheva A."/>
            <person name="Derks M.F."/>
            <person name="Anvar S.Y."/>
            <person name="Agamennone V."/>
            <person name="Suring W."/>
            <person name="Smit S."/>
            <person name="van Straalen N.M."/>
            <person name="Roelofs D."/>
        </authorList>
    </citation>
    <scope>NUCLEOTIDE SEQUENCE [LARGE SCALE GENOMIC DNA]</scope>
    <source>
        <tissue evidence="1">Mixed pool</tissue>
    </source>
</reference>
<dbReference type="GO" id="GO:0005544">
    <property type="term" value="F:calcium-dependent phospholipid binding"/>
    <property type="evidence" value="ECO:0007669"/>
    <property type="project" value="InterPro"/>
</dbReference>
<dbReference type="PANTHER" id="PTHR10502:SF175">
    <property type="entry name" value="ANNEXIN A13"/>
    <property type="match status" value="1"/>
</dbReference>